<evidence type="ECO:0000256" key="4">
    <source>
        <dbReference type="ARBA" id="ARBA00022857"/>
    </source>
</evidence>
<dbReference type="InterPro" id="IPR001155">
    <property type="entry name" value="OxRdtase_FMN_N"/>
</dbReference>
<dbReference type="EC" id="1.6.99.1" evidence="7"/>
<dbReference type="SUPFAM" id="SSF51395">
    <property type="entry name" value="FMN-linked oxidoreductases"/>
    <property type="match status" value="1"/>
</dbReference>
<comment type="caution">
    <text evidence="7">The sequence shown here is derived from an EMBL/GenBank/DDBJ whole genome shotgun (WGS) entry which is preliminary data.</text>
</comment>
<evidence type="ECO:0000259" key="6">
    <source>
        <dbReference type="Pfam" id="PF00724"/>
    </source>
</evidence>
<evidence type="ECO:0000256" key="2">
    <source>
        <dbReference type="ARBA" id="ARBA00022630"/>
    </source>
</evidence>
<keyword evidence="4" id="KW-0521">NADP</keyword>
<dbReference type="InterPro" id="IPR013785">
    <property type="entry name" value="Aldolase_TIM"/>
</dbReference>
<evidence type="ECO:0000256" key="3">
    <source>
        <dbReference type="ARBA" id="ARBA00022643"/>
    </source>
</evidence>
<dbReference type="EMBL" id="JAOTPO010000001">
    <property type="protein sequence ID" value="MDE5412185.1"/>
    <property type="molecule type" value="Genomic_DNA"/>
</dbReference>
<keyword evidence="3" id="KW-0288">FMN</keyword>
<proteinExistence type="predicted"/>
<accession>A0ABT5VA73</accession>
<evidence type="ECO:0000256" key="5">
    <source>
        <dbReference type="ARBA" id="ARBA00023002"/>
    </source>
</evidence>
<keyword evidence="5 7" id="KW-0560">Oxidoreductase</keyword>
<dbReference type="PANTHER" id="PTHR43303">
    <property type="entry name" value="NADPH DEHYDROGENASE C23G7.10C-RELATED"/>
    <property type="match status" value="1"/>
</dbReference>
<gene>
    <name evidence="7" type="primary">namA</name>
    <name evidence="7" type="ORF">N7Z68_02135</name>
</gene>
<dbReference type="PANTHER" id="PTHR43303:SF4">
    <property type="entry name" value="NADPH DEHYDROGENASE C23G7.10C-RELATED"/>
    <property type="match status" value="1"/>
</dbReference>
<dbReference type="GO" id="GO:0003959">
    <property type="term" value="F:NADPH dehydrogenase activity"/>
    <property type="evidence" value="ECO:0007669"/>
    <property type="project" value="UniProtKB-EC"/>
</dbReference>
<keyword evidence="8" id="KW-1185">Reference proteome</keyword>
<comment type="cofactor">
    <cofactor evidence="1">
        <name>FMN</name>
        <dbReference type="ChEBI" id="CHEBI:58210"/>
    </cofactor>
</comment>
<dbReference type="CDD" id="cd02932">
    <property type="entry name" value="OYE_YqiM_FMN"/>
    <property type="match status" value="1"/>
</dbReference>
<feature type="domain" description="NADH:flavin oxidoreductase/NADH oxidase N-terminal" evidence="6">
    <location>
        <begin position="4"/>
        <end position="324"/>
    </location>
</feature>
<dbReference type="NCBIfam" id="NF010047">
    <property type="entry name" value="PRK13523.1"/>
    <property type="match status" value="1"/>
</dbReference>
<protein>
    <submittedName>
        <fullName evidence="7">NADPH dehydrogenase NamA</fullName>
        <ecNumber evidence="7">1.6.99.1</ecNumber>
    </submittedName>
</protein>
<dbReference type="Gene3D" id="3.20.20.70">
    <property type="entry name" value="Aldolase class I"/>
    <property type="match status" value="1"/>
</dbReference>
<dbReference type="InterPro" id="IPR044152">
    <property type="entry name" value="YqjM-like"/>
</dbReference>
<keyword evidence="2" id="KW-0285">Flavoprotein</keyword>
<evidence type="ECO:0000256" key="1">
    <source>
        <dbReference type="ARBA" id="ARBA00001917"/>
    </source>
</evidence>
<dbReference type="RefSeq" id="WP_275116804.1">
    <property type="nucleotide sequence ID" value="NZ_JAOTPO010000001.1"/>
</dbReference>
<reference evidence="7" key="1">
    <citation type="submission" date="2024-05" db="EMBL/GenBank/DDBJ databases">
        <title>Alkalihalobacillus sp. strain MEB203 novel alkaliphilic bacterium from Lonar Lake, India.</title>
        <authorList>
            <person name="Joshi A."/>
            <person name="Thite S."/>
            <person name="Mengade P."/>
        </authorList>
    </citation>
    <scope>NUCLEOTIDE SEQUENCE</scope>
    <source>
        <strain evidence="7">MEB 203</strain>
    </source>
</reference>
<dbReference type="Proteomes" id="UP001148125">
    <property type="component" value="Unassembled WGS sequence"/>
</dbReference>
<evidence type="ECO:0000313" key="8">
    <source>
        <dbReference type="Proteomes" id="UP001148125"/>
    </source>
</evidence>
<dbReference type="Pfam" id="PF00724">
    <property type="entry name" value="Oxidored_FMN"/>
    <property type="match status" value="1"/>
</dbReference>
<name>A0ABT5VA73_9BACI</name>
<organism evidence="7 8">
    <name type="scientific">Alkalihalobacterium chitinilyticum</name>
    <dbReference type="NCBI Taxonomy" id="2980103"/>
    <lineage>
        <taxon>Bacteria</taxon>
        <taxon>Bacillati</taxon>
        <taxon>Bacillota</taxon>
        <taxon>Bacilli</taxon>
        <taxon>Bacillales</taxon>
        <taxon>Bacillaceae</taxon>
        <taxon>Alkalihalobacterium</taxon>
    </lineage>
</organism>
<sequence>METKLFSPVTIKNVTLHNRIVMSPMCMYTANTDGKVKPFHITHYGSRAIGGVGLVMIEATSVTSEGRISNQDLGIWNDEQIDGLREIVKEIHRYDSKAAIQLAHAGRKAMADGDTIAPSAIPFNEKLKMPTEMDEKMIYDTIEDFKQGAVRAKEAGFDVIEIHGAHGYLINQFLSPLSNKRTDDFGGAIKDRYRFLEKIIDAINTVWNGPLFVRLSANEYAAGGNDINDFIYFSKRMKEQGVDLVDVSSGGVVVAPIQAYPGYQVTYAEQIRKEANIKTGAVGLITSGIQGEEILQNHRADLIFVGRELLRNPYWALQAAKELNVQIPTPKQYDRVWF</sequence>
<evidence type="ECO:0000313" key="7">
    <source>
        <dbReference type="EMBL" id="MDE5412185.1"/>
    </source>
</evidence>